<accession>A0A9Q8ZCC6</accession>
<dbReference type="Proteomes" id="UP001056012">
    <property type="component" value="Chromosome 6"/>
</dbReference>
<organism evidence="1 2">
    <name type="scientific">Curvularia clavata</name>
    <dbReference type="NCBI Taxonomy" id="95742"/>
    <lineage>
        <taxon>Eukaryota</taxon>
        <taxon>Fungi</taxon>
        <taxon>Dikarya</taxon>
        <taxon>Ascomycota</taxon>
        <taxon>Pezizomycotina</taxon>
        <taxon>Dothideomycetes</taxon>
        <taxon>Pleosporomycetidae</taxon>
        <taxon>Pleosporales</taxon>
        <taxon>Pleosporineae</taxon>
        <taxon>Pleosporaceae</taxon>
        <taxon>Curvularia</taxon>
    </lineage>
</organism>
<dbReference type="OrthoDB" id="2687876at2759"/>
<dbReference type="SUPFAM" id="SSF56112">
    <property type="entry name" value="Protein kinase-like (PK-like)"/>
    <property type="match status" value="1"/>
</dbReference>
<sequence>MADCLELEKMEQLTAMTFDAVPYPLLPVTFAATVITKIVRFEWELPRIEQETRAYQLLEGSGLASCFLSHINENRRIIGVLLEKIEGCSASFQGLGICETAPGKLHELRFVHGDANQYNFLVTEDGVKFLDFERLQRNPSPDSVHKGVGERTCRID</sequence>
<evidence type="ECO:0008006" key="3">
    <source>
        <dbReference type="Google" id="ProtNLM"/>
    </source>
</evidence>
<dbReference type="VEuPathDB" id="FungiDB:yc1106_07866"/>
<evidence type="ECO:0000313" key="2">
    <source>
        <dbReference type="Proteomes" id="UP001056012"/>
    </source>
</evidence>
<dbReference type="EMBL" id="CP089279">
    <property type="protein sequence ID" value="USP80592.1"/>
    <property type="molecule type" value="Genomic_DNA"/>
</dbReference>
<evidence type="ECO:0000313" key="1">
    <source>
        <dbReference type="EMBL" id="USP80592.1"/>
    </source>
</evidence>
<protein>
    <recommendedName>
        <fullName evidence="3">Aminoglycoside phosphotransferase domain-containing protein</fullName>
    </recommendedName>
</protein>
<dbReference type="InterPro" id="IPR011009">
    <property type="entry name" value="Kinase-like_dom_sf"/>
</dbReference>
<proteinExistence type="predicted"/>
<dbReference type="Gene3D" id="1.10.510.10">
    <property type="entry name" value="Transferase(Phosphotransferase) domain 1"/>
    <property type="match status" value="1"/>
</dbReference>
<gene>
    <name evidence="1" type="ORF">yc1106_07866</name>
</gene>
<keyword evidence="2" id="KW-1185">Reference proteome</keyword>
<dbReference type="AlphaFoldDB" id="A0A9Q8ZCC6"/>
<name>A0A9Q8ZCC6_CURCL</name>
<reference evidence="1" key="1">
    <citation type="submission" date="2021-12" db="EMBL/GenBank/DDBJ databases">
        <title>Curvularia clavata genome.</title>
        <authorList>
            <person name="Cao Y."/>
        </authorList>
    </citation>
    <scope>NUCLEOTIDE SEQUENCE</scope>
    <source>
        <strain evidence="1">Yc1106</strain>
    </source>
</reference>